<dbReference type="Proteomes" id="UP000076858">
    <property type="component" value="Unassembled WGS sequence"/>
</dbReference>
<organism evidence="2 3">
    <name type="scientific">Daphnia magna</name>
    <dbReference type="NCBI Taxonomy" id="35525"/>
    <lineage>
        <taxon>Eukaryota</taxon>
        <taxon>Metazoa</taxon>
        <taxon>Ecdysozoa</taxon>
        <taxon>Arthropoda</taxon>
        <taxon>Crustacea</taxon>
        <taxon>Branchiopoda</taxon>
        <taxon>Diplostraca</taxon>
        <taxon>Cladocera</taxon>
        <taxon>Anomopoda</taxon>
        <taxon>Daphniidae</taxon>
        <taxon>Daphnia</taxon>
    </lineage>
</organism>
<keyword evidence="1" id="KW-0812">Transmembrane</keyword>
<dbReference type="AlphaFoldDB" id="A0A164XFT0"/>
<keyword evidence="1" id="KW-1133">Transmembrane helix</keyword>
<evidence type="ECO:0000313" key="3">
    <source>
        <dbReference type="Proteomes" id="UP000076858"/>
    </source>
</evidence>
<feature type="transmembrane region" description="Helical" evidence="1">
    <location>
        <begin position="6"/>
        <end position="24"/>
    </location>
</feature>
<proteinExistence type="predicted"/>
<protein>
    <submittedName>
        <fullName evidence="2">Uncharacterized protein</fullName>
    </submittedName>
</protein>
<sequence length="89" mass="10184">MCSIHFFLFFSFHLLLIFYFIFFNEIKLEFCGEMHSMMETIQAQRAKGIKADGVSAGLATQHPVSSSTQLINQTHMAPILTVVLSLFYF</sequence>
<gene>
    <name evidence="2" type="ORF">APZ42_020860</name>
</gene>
<evidence type="ECO:0000256" key="1">
    <source>
        <dbReference type="SAM" id="Phobius"/>
    </source>
</evidence>
<evidence type="ECO:0000313" key="2">
    <source>
        <dbReference type="EMBL" id="KZS14185.1"/>
    </source>
</evidence>
<name>A0A164XFT0_9CRUS</name>
<keyword evidence="3" id="KW-1185">Reference proteome</keyword>
<reference evidence="2 3" key="1">
    <citation type="submission" date="2016-03" db="EMBL/GenBank/DDBJ databases">
        <title>EvidentialGene: Evidence-directed Construction of Genes on Genomes.</title>
        <authorList>
            <person name="Gilbert D.G."/>
            <person name="Choi J.-H."/>
            <person name="Mockaitis K."/>
            <person name="Colbourne J."/>
            <person name="Pfrender M."/>
        </authorList>
    </citation>
    <scope>NUCLEOTIDE SEQUENCE [LARGE SCALE GENOMIC DNA]</scope>
    <source>
        <strain evidence="2 3">Xinb3</strain>
        <tissue evidence="2">Complete organism</tissue>
    </source>
</reference>
<accession>A0A164XFT0</accession>
<comment type="caution">
    <text evidence="2">The sequence shown here is derived from an EMBL/GenBank/DDBJ whole genome shotgun (WGS) entry which is preliminary data.</text>
</comment>
<keyword evidence="1" id="KW-0472">Membrane</keyword>
<dbReference type="EMBL" id="LRGB01001005">
    <property type="protein sequence ID" value="KZS14185.1"/>
    <property type="molecule type" value="Genomic_DNA"/>
</dbReference>